<dbReference type="InterPro" id="IPR003458">
    <property type="entry name" value="Phage_T4_Gp38_tail_assem"/>
</dbReference>
<protein>
    <submittedName>
        <fullName evidence="1">Tail fiber assembly protein</fullName>
    </submittedName>
</protein>
<dbReference type="AlphaFoldDB" id="A0A612GM99"/>
<name>A0A612GM99_SALET</name>
<accession>A0A612GM99</accession>
<proteinExistence type="predicted"/>
<reference evidence="1" key="1">
    <citation type="submission" date="2019-09" db="EMBL/GenBank/DDBJ databases">
        <authorList>
            <consortium name="GenomeTrakr network: Whole genome sequencing for foodborne pathogen traceback"/>
        </authorList>
    </citation>
    <scope>NUCLEOTIDE SEQUENCE</scope>
    <source>
        <strain evidence="1">AUSMDU00020854</strain>
    </source>
</reference>
<dbReference type="EMBL" id="AAKVBC010000027">
    <property type="protein sequence ID" value="ECW0082952.1"/>
    <property type="molecule type" value="Genomic_DNA"/>
</dbReference>
<dbReference type="Pfam" id="PF02413">
    <property type="entry name" value="Caudo_TAP"/>
    <property type="match status" value="1"/>
</dbReference>
<comment type="caution">
    <text evidence="1">The sequence shown here is derived from an EMBL/GenBank/DDBJ whole genome shotgun (WGS) entry which is preliminary data.</text>
</comment>
<evidence type="ECO:0000313" key="1">
    <source>
        <dbReference type="EMBL" id="ECW0082952.1"/>
    </source>
</evidence>
<gene>
    <name evidence="1" type="ORF">F3Q64_20100</name>
</gene>
<sequence length="62" mass="7058">MKHTVGSNQLSQNFSQKNQDAIDLGIATDEEKSQLAEWKKYRVLVNRVDTSNPDWPDVPVSQ</sequence>
<organism evidence="1">
    <name type="scientific">Salmonella enterica I</name>
    <dbReference type="NCBI Taxonomy" id="59201"/>
    <lineage>
        <taxon>Bacteria</taxon>
        <taxon>Pseudomonadati</taxon>
        <taxon>Pseudomonadota</taxon>
        <taxon>Gammaproteobacteria</taxon>
        <taxon>Enterobacterales</taxon>
        <taxon>Enterobacteriaceae</taxon>
        <taxon>Salmonella</taxon>
    </lineage>
</organism>